<reference evidence="3 4" key="1">
    <citation type="submission" date="2023-07" db="EMBL/GenBank/DDBJ databases">
        <title>Sequencing the genomes of 1000 actinobacteria strains.</title>
        <authorList>
            <person name="Klenk H.-P."/>
        </authorList>
    </citation>
    <scope>NUCLEOTIDE SEQUENCE [LARGE SCALE GENOMIC DNA]</scope>
    <source>
        <strain evidence="3 4">DSM 19426</strain>
    </source>
</reference>
<keyword evidence="4" id="KW-1185">Reference proteome</keyword>
<keyword evidence="2" id="KW-0812">Transmembrane</keyword>
<accession>A0ABU2C0S1</accession>
<gene>
    <name evidence="3" type="ORF">J2S63_003811</name>
</gene>
<dbReference type="RefSeq" id="WP_310305714.1">
    <property type="nucleotide sequence ID" value="NZ_BAAAPS010000005.1"/>
</dbReference>
<protein>
    <submittedName>
        <fullName evidence="3">Uncharacterized membrane protein YheB (UPF0754 family)</fullName>
    </submittedName>
</protein>
<organism evidence="3 4">
    <name type="scientific">Nocardioides marmoribigeumensis</name>
    <dbReference type="NCBI Taxonomy" id="433649"/>
    <lineage>
        <taxon>Bacteria</taxon>
        <taxon>Bacillati</taxon>
        <taxon>Actinomycetota</taxon>
        <taxon>Actinomycetes</taxon>
        <taxon>Propionibacteriales</taxon>
        <taxon>Nocardioidaceae</taxon>
        <taxon>Nocardioides</taxon>
    </lineage>
</organism>
<keyword evidence="2" id="KW-1133">Transmembrane helix</keyword>
<sequence>MGWLGGLGTTQLVLLVLGGLLVLLVAAALLTRVLVKVGLRTPWVIRLLNRLRDRIVGLVKRPVTIMVLDEVAAVIQTGHYTQNISDALLENHDQLKSLVAEKVAADPNTRLVSKIPGYDTVVSETTEMVMRVLIDMLSDPRTDELVSDLLRNNLQQIKRAVRDRDHEAVDAFDRPDELSPTAQQLRDREPARRPRRADRRWGSWGT</sequence>
<name>A0ABU2C0S1_9ACTN</name>
<feature type="transmembrane region" description="Helical" evidence="2">
    <location>
        <begin position="12"/>
        <end position="35"/>
    </location>
</feature>
<evidence type="ECO:0000256" key="1">
    <source>
        <dbReference type="SAM" id="MobiDB-lite"/>
    </source>
</evidence>
<proteinExistence type="predicted"/>
<feature type="compositionally biased region" description="Basic and acidic residues" evidence="1">
    <location>
        <begin position="164"/>
        <end position="177"/>
    </location>
</feature>
<feature type="region of interest" description="Disordered" evidence="1">
    <location>
        <begin position="164"/>
        <end position="206"/>
    </location>
</feature>
<evidence type="ECO:0000313" key="3">
    <source>
        <dbReference type="EMBL" id="MDR7364258.1"/>
    </source>
</evidence>
<evidence type="ECO:0000256" key="2">
    <source>
        <dbReference type="SAM" id="Phobius"/>
    </source>
</evidence>
<keyword evidence="2" id="KW-0472">Membrane</keyword>
<dbReference type="EMBL" id="JAVDYG010000001">
    <property type="protein sequence ID" value="MDR7364258.1"/>
    <property type="molecule type" value="Genomic_DNA"/>
</dbReference>
<evidence type="ECO:0000313" key="4">
    <source>
        <dbReference type="Proteomes" id="UP001183648"/>
    </source>
</evidence>
<comment type="caution">
    <text evidence="3">The sequence shown here is derived from an EMBL/GenBank/DDBJ whole genome shotgun (WGS) entry which is preliminary data.</text>
</comment>
<dbReference type="Proteomes" id="UP001183648">
    <property type="component" value="Unassembled WGS sequence"/>
</dbReference>